<dbReference type="Proteomes" id="UP000050761">
    <property type="component" value="Unassembled WGS sequence"/>
</dbReference>
<evidence type="ECO:0000313" key="2">
    <source>
        <dbReference type="WBParaSite" id="HPBE_0002561501-mRNA-1"/>
    </source>
</evidence>
<organism evidence="1 2">
    <name type="scientific">Heligmosomoides polygyrus</name>
    <name type="common">Parasitic roundworm</name>
    <dbReference type="NCBI Taxonomy" id="6339"/>
    <lineage>
        <taxon>Eukaryota</taxon>
        <taxon>Metazoa</taxon>
        <taxon>Ecdysozoa</taxon>
        <taxon>Nematoda</taxon>
        <taxon>Chromadorea</taxon>
        <taxon>Rhabditida</taxon>
        <taxon>Rhabditina</taxon>
        <taxon>Rhabditomorpha</taxon>
        <taxon>Strongyloidea</taxon>
        <taxon>Heligmosomidae</taxon>
        <taxon>Heligmosomoides</taxon>
    </lineage>
</organism>
<dbReference type="InterPro" id="IPR043502">
    <property type="entry name" value="DNA/RNA_pol_sf"/>
</dbReference>
<dbReference type="SUPFAM" id="SSF56672">
    <property type="entry name" value="DNA/RNA polymerases"/>
    <property type="match status" value="1"/>
</dbReference>
<evidence type="ECO:0000313" key="1">
    <source>
        <dbReference type="Proteomes" id="UP000050761"/>
    </source>
</evidence>
<reference evidence="2" key="1">
    <citation type="submission" date="2019-09" db="UniProtKB">
        <authorList>
            <consortium name="WormBaseParasite"/>
        </authorList>
    </citation>
    <scope>IDENTIFICATION</scope>
</reference>
<dbReference type="AlphaFoldDB" id="A0A183GSE5"/>
<name>A0A183GSE5_HELPZ</name>
<dbReference type="WBParaSite" id="HPBE_0002561501-mRNA-1">
    <property type="protein sequence ID" value="HPBE_0002561501-mRNA-1"/>
    <property type="gene ID" value="HPBE_0002561501"/>
</dbReference>
<accession>A0A183GSE5</accession>
<proteinExistence type="predicted"/>
<sequence length="116" mass="12914">LSVTRRSVGDASPKYNIGPNKALMICSYIDRAARSIWGHTSGAGRMGDAVARLGREEHCVDGKLLSNQRFVDDIVIFWTIAAEAGTMLKELNEALMKIGLQINRKKTQFMKNAWCE</sequence>
<protein>
    <submittedName>
        <fullName evidence="2">Reverse transcriptase domain-containing protein</fullName>
    </submittedName>
</protein>
<keyword evidence="1" id="KW-1185">Reference proteome</keyword>